<comment type="subcellular location">
    <subcellularLocation>
        <location evidence="1">Nucleus</location>
    </subcellularLocation>
</comment>
<dbReference type="GO" id="GO:0051726">
    <property type="term" value="P:regulation of cell cycle"/>
    <property type="evidence" value="ECO:0007669"/>
    <property type="project" value="TreeGrafter"/>
</dbReference>
<feature type="region of interest" description="Disordered" evidence="3">
    <location>
        <begin position="394"/>
        <end position="416"/>
    </location>
</feature>
<keyword evidence="2" id="KW-0539">Nucleus</keyword>
<keyword evidence="5" id="KW-1185">Reference proteome</keyword>
<dbReference type="InterPro" id="IPR003889">
    <property type="entry name" value="FYrich_C"/>
</dbReference>
<dbReference type="InterPro" id="IPR003888">
    <property type="entry name" value="FYrich_N"/>
</dbReference>
<dbReference type="Gene3D" id="3.30.160.360">
    <property type="match status" value="1"/>
</dbReference>
<organism evidence="4 5">
    <name type="scientific">Tetracentron sinense</name>
    <name type="common">Spur-leaf</name>
    <dbReference type="NCBI Taxonomy" id="13715"/>
    <lineage>
        <taxon>Eukaryota</taxon>
        <taxon>Viridiplantae</taxon>
        <taxon>Streptophyta</taxon>
        <taxon>Embryophyta</taxon>
        <taxon>Tracheophyta</taxon>
        <taxon>Spermatophyta</taxon>
        <taxon>Magnoliopsida</taxon>
        <taxon>Trochodendrales</taxon>
        <taxon>Trochodendraceae</taxon>
        <taxon>Tetracentron</taxon>
    </lineage>
</organism>
<protein>
    <submittedName>
        <fullName evidence="4">Uncharacterized protein</fullName>
    </submittedName>
</protein>
<gene>
    <name evidence="4" type="ORF">HHK36_015517</name>
</gene>
<feature type="region of interest" description="Disordered" evidence="3">
    <location>
        <begin position="204"/>
        <end position="238"/>
    </location>
</feature>
<dbReference type="GO" id="GO:0140993">
    <property type="term" value="F:histone modifying activity"/>
    <property type="evidence" value="ECO:0007669"/>
    <property type="project" value="UniProtKB-ARBA"/>
</dbReference>
<dbReference type="PANTHER" id="PTHR22715">
    <property type="entry name" value="TRANSFORMING GROWTH FACTOR BETA REGULATED GENE 1"/>
    <property type="match status" value="1"/>
</dbReference>
<sequence>MENSNGEKPDDLEITCIGALYKGSWDKKYWSSSRGKDRYPYPVGYNAVRTHIGSTYRMEIHEGHKGPLFVITTTDGHSCSGQTPDIAWERFQKKGGPSIKMWHGKRFSCKIDGVELFGFRNPFVQRLLRELVVNVNGMAEWSLLSSSFCNGASGLENETRCPDSCTYPDLLLYLAKPQTTGKRSRKHQITTINAVDKAGLKKLRPQHLSNDTEASIPRQRNQNHRNDQKLMTSSTSKEEYKIRIDPGGLPVQVNLATVVEEGNSPFSVKDGSLLDCLKEEAVFSQEQGKLVTTEDCTFPCVANEFCKQVKLFDRPLDADMQECSSLMERENNNGEESKTVKDVDLCAPDTLDIMQDNITDSAPDTNKSSPCNGKDELVAIDTVMSEGLLTELHPEEEAATSTSNASSEKSDFDSVGQEVAKSMMTVLLPQAVPLLEKISRKGRETSRILTNSLTENDPFVNLVGVKSQEECNDISHLIDVASPGRMHIEGSHVEREENMHILGRALGSVPIFEDIKSVIPDSFEDDQCGYHVTNQIPLCSDIAVADQATFGKDLPNPDALGLLGNTDGGNESSIYHVGTGGNKESFCYNEVPMTSNEVQEKGKILTLVSSVDCISPNKQILFEEPKDDCTNFLEPAFLRHTHALSPSGKTISTVEVSNSSPSNQPPNAPTSFQSKRPLYGPELVPLSSETAYLGNAVSPSGSANNLEIMRSEVPKTKLVQYHRRHHCRDVIFQSTNIHSDQPTSITDRNQNNPDNDWVSATIDKRDANLLETVGSVHISQKEVDVKTGATRTGKYSFIERPDVAPSTRKYSGPLSEIIICRSIVDGCVPETCDVRETLPATEMYQAGSSDRSLNRKMAFVSETRLDRQPHGLHAQKDLKNQAVDVITTQDKDSSSFLDPSISNVEKYEANVVNELAGPYNLLECRNSVSWFQEQEISFSNKNGCDAKEVLVDSNMHPQMKSVDSRELHQECQQRDSCFTLEMEPNSNSKGFVELLGCYMHPTPVLSVLLNTKGDDIYICVLCGLLGDKARTLFIYKIPTKEPRIGCPSFIGYTSVTMPISKDTFGKEITFDRSGLQLTPDGQCLVFISNIKAPCCRERRIQCLCSVCASDCSVEKAVKVVRVKLGYVSVSAKLTTVENVHCILVCEPRNLVAVGESGRLQVWIMNSTWSAKIEEFILPTCILPCIVELKKIPNCASVIVGHNGFGDFGLWDISKRTLLSRFSAPGISVFEFLPVGLFSWQREGHVPTDPDMEDHTNDIMAATKSWFSGASEDCAFLPSKGEDIAVWLLVSTVSDSEAQNDYQSNDCSTSTVGSWRLALLVKNTVILGGSLDPRTHSLCRASTVGASAGFGIIGTRDGLVYMWEMSTGTKLSNLHYFEGGGVSCITADSRLSVLAVAGDECQLLVYVHSPRASTN</sequence>
<dbReference type="Proteomes" id="UP000655225">
    <property type="component" value="Unassembled WGS sequence"/>
</dbReference>
<dbReference type="Gene3D" id="2.130.10.10">
    <property type="entry name" value="YVTN repeat-like/Quinoprotein amine dehydrogenase"/>
    <property type="match status" value="1"/>
</dbReference>
<dbReference type="PANTHER" id="PTHR22715:SF1">
    <property type="entry name" value="DNA BINDING PROTEIN"/>
    <property type="match status" value="1"/>
</dbReference>
<dbReference type="PROSITE" id="PS51542">
    <property type="entry name" value="FYRN"/>
    <property type="match status" value="1"/>
</dbReference>
<dbReference type="InterPro" id="IPR036322">
    <property type="entry name" value="WD40_repeat_dom_sf"/>
</dbReference>
<name>A0A835DCW7_TETSI</name>
<dbReference type="PROSITE" id="PS51543">
    <property type="entry name" value="FYRC"/>
    <property type="match status" value="1"/>
</dbReference>
<feature type="region of interest" description="Disordered" evidence="3">
    <location>
        <begin position="652"/>
        <end position="680"/>
    </location>
</feature>
<accession>A0A835DCW7</accession>
<evidence type="ECO:0000256" key="2">
    <source>
        <dbReference type="ARBA" id="ARBA00023242"/>
    </source>
</evidence>
<dbReference type="InterPro" id="IPR015943">
    <property type="entry name" value="WD40/YVTN_repeat-like_dom_sf"/>
</dbReference>
<dbReference type="GO" id="GO:0005634">
    <property type="term" value="C:nucleus"/>
    <property type="evidence" value="ECO:0007669"/>
    <property type="project" value="UniProtKB-SubCell"/>
</dbReference>
<dbReference type="OrthoDB" id="1928087at2759"/>
<dbReference type="InterPro" id="IPR040092">
    <property type="entry name" value="TBRG1"/>
</dbReference>
<proteinExistence type="predicted"/>
<dbReference type="SUPFAM" id="SSF50978">
    <property type="entry name" value="WD40 repeat-like"/>
    <property type="match status" value="1"/>
</dbReference>
<evidence type="ECO:0000313" key="4">
    <source>
        <dbReference type="EMBL" id="KAF8399648.1"/>
    </source>
</evidence>
<dbReference type="EMBL" id="JABCRI010000010">
    <property type="protein sequence ID" value="KAF8399648.1"/>
    <property type="molecule type" value="Genomic_DNA"/>
</dbReference>
<reference evidence="4 5" key="1">
    <citation type="submission" date="2020-04" db="EMBL/GenBank/DDBJ databases">
        <title>Plant Genome Project.</title>
        <authorList>
            <person name="Zhang R.-G."/>
        </authorList>
    </citation>
    <scope>NUCLEOTIDE SEQUENCE [LARGE SCALE GENOMIC DNA]</scope>
    <source>
        <strain evidence="4">YNK0</strain>
        <tissue evidence="4">Leaf</tissue>
    </source>
</reference>
<dbReference type="OMA" id="AKSMMTF"/>
<evidence type="ECO:0000256" key="1">
    <source>
        <dbReference type="ARBA" id="ARBA00004123"/>
    </source>
</evidence>
<evidence type="ECO:0000256" key="3">
    <source>
        <dbReference type="SAM" id="MobiDB-lite"/>
    </source>
</evidence>
<comment type="caution">
    <text evidence="4">The sequence shown here is derived from an EMBL/GenBank/DDBJ whole genome shotgun (WGS) entry which is preliminary data.</text>
</comment>
<evidence type="ECO:0000313" key="5">
    <source>
        <dbReference type="Proteomes" id="UP000655225"/>
    </source>
</evidence>